<sequence>MRLILLSILLTISSLCHGQTKDWTPLWNGKNLNGWQSYLDAPDSSTPCSACKKDSEGNYIPFGTGNDPLQVYSVVELDGEKVIRVSGQAFGTLETTKIYGNYHLKLKFKWGEDTHAPRLGKPRDSGLLYHAFGEGGSSNGKWPHSQEMQIQQGDVGDYWSIGRVQIDIPGYKNEQVGYHYFEQGSPLQTITHTDKPYHTWRCIKAFDNENKHGEWNEIELLCLEDQSIYVVNGRVVMRLFNSKMIDEEGNLLPLEKGKIILQSEGAEIFYKDIEIKSIENWPSAYK</sequence>
<comment type="caution">
    <text evidence="3">The sequence shown here is derived from an EMBL/GenBank/DDBJ whole genome shotgun (WGS) entry which is preliminary data.</text>
</comment>
<evidence type="ECO:0000256" key="1">
    <source>
        <dbReference type="SAM" id="SignalP"/>
    </source>
</evidence>
<name>A0ABT3CZY7_9BACT</name>
<dbReference type="InterPro" id="IPR010496">
    <property type="entry name" value="AL/BT2_dom"/>
</dbReference>
<gene>
    <name evidence="3" type="ORF">N7U62_21525</name>
</gene>
<feature type="signal peptide" evidence="1">
    <location>
        <begin position="1"/>
        <end position="18"/>
    </location>
</feature>
<dbReference type="Proteomes" id="UP001300692">
    <property type="component" value="Unassembled WGS sequence"/>
</dbReference>
<organism evidence="3 4">
    <name type="scientific">Reichenbachiella ulvae</name>
    <dbReference type="NCBI Taxonomy" id="2980104"/>
    <lineage>
        <taxon>Bacteria</taxon>
        <taxon>Pseudomonadati</taxon>
        <taxon>Bacteroidota</taxon>
        <taxon>Cytophagia</taxon>
        <taxon>Cytophagales</taxon>
        <taxon>Reichenbachiellaceae</taxon>
        <taxon>Reichenbachiella</taxon>
    </lineage>
</organism>
<keyword evidence="4" id="KW-1185">Reference proteome</keyword>
<keyword evidence="1" id="KW-0732">Signal</keyword>
<feature type="chain" id="PRO_5045406484" evidence="1">
    <location>
        <begin position="19"/>
        <end position="286"/>
    </location>
</feature>
<dbReference type="Gene3D" id="2.60.120.560">
    <property type="entry name" value="Exo-inulinase, domain 1"/>
    <property type="match status" value="1"/>
</dbReference>
<evidence type="ECO:0000259" key="2">
    <source>
        <dbReference type="Pfam" id="PF06439"/>
    </source>
</evidence>
<reference evidence="3 4" key="1">
    <citation type="submission" date="2022-10" db="EMBL/GenBank/DDBJ databases">
        <title>Comparative genomics and taxonomic characterization of three novel marine species of genus Reichenbachiella exhibiting antioxidant and polysaccharide degradation activities.</title>
        <authorList>
            <person name="Muhammad N."/>
            <person name="Lee Y.-J."/>
            <person name="Ko J."/>
            <person name="Kim S.-G."/>
        </authorList>
    </citation>
    <scope>NUCLEOTIDE SEQUENCE [LARGE SCALE GENOMIC DNA]</scope>
    <source>
        <strain evidence="3 4">ABR2-5</strain>
    </source>
</reference>
<evidence type="ECO:0000313" key="3">
    <source>
        <dbReference type="EMBL" id="MCV9389260.1"/>
    </source>
</evidence>
<dbReference type="EMBL" id="JAOYOD010000001">
    <property type="protein sequence ID" value="MCV9389260.1"/>
    <property type="molecule type" value="Genomic_DNA"/>
</dbReference>
<dbReference type="RefSeq" id="WP_264140183.1">
    <property type="nucleotide sequence ID" value="NZ_JAOYOD010000001.1"/>
</dbReference>
<dbReference type="Pfam" id="PF06439">
    <property type="entry name" value="3keto-disac_hyd"/>
    <property type="match status" value="1"/>
</dbReference>
<accession>A0ABT3CZY7</accession>
<evidence type="ECO:0000313" key="4">
    <source>
        <dbReference type="Proteomes" id="UP001300692"/>
    </source>
</evidence>
<protein>
    <submittedName>
        <fullName evidence="3">DUF1080 domain-containing protein</fullName>
    </submittedName>
</protein>
<proteinExistence type="predicted"/>
<feature type="domain" description="3-keto-alpha-glucoside-1,2-lyase/3-keto-2-hydroxy-glucal hydratase" evidence="2">
    <location>
        <begin position="22"/>
        <end position="276"/>
    </location>
</feature>